<protein>
    <submittedName>
        <fullName evidence="2">Uncharacterized protein</fullName>
    </submittedName>
</protein>
<dbReference type="Proteomes" id="UP000026915">
    <property type="component" value="Chromosome 1"/>
</dbReference>
<keyword evidence="1" id="KW-0812">Transmembrane</keyword>
<keyword evidence="1" id="KW-1133">Transmembrane helix</keyword>
<gene>
    <name evidence="2" type="ORF">TCM_002365</name>
</gene>
<accession>A0A061DL06</accession>
<dbReference type="InParanoid" id="A0A061DL06"/>
<reference evidence="2 3" key="1">
    <citation type="journal article" date="2013" name="Genome Biol.">
        <title>The genome sequence of the most widely cultivated cacao type and its use to identify candidate genes regulating pod color.</title>
        <authorList>
            <person name="Motamayor J.C."/>
            <person name="Mockaitis K."/>
            <person name="Schmutz J."/>
            <person name="Haiminen N."/>
            <person name="Iii D.L."/>
            <person name="Cornejo O."/>
            <person name="Findley S.D."/>
            <person name="Zheng P."/>
            <person name="Utro F."/>
            <person name="Royaert S."/>
            <person name="Saski C."/>
            <person name="Jenkins J."/>
            <person name="Podicheti R."/>
            <person name="Zhao M."/>
            <person name="Scheffler B.E."/>
            <person name="Stack J.C."/>
            <person name="Feltus F.A."/>
            <person name="Mustiga G.M."/>
            <person name="Amores F."/>
            <person name="Phillips W."/>
            <person name="Marelli J.P."/>
            <person name="May G.D."/>
            <person name="Shapiro H."/>
            <person name="Ma J."/>
            <person name="Bustamante C.D."/>
            <person name="Schnell R.J."/>
            <person name="Main D."/>
            <person name="Gilbert D."/>
            <person name="Parida L."/>
            <person name="Kuhn D.N."/>
        </authorList>
    </citation>
    <scope>NUCLEOTIDE SEQUENCE [LARGE SCALE GENOMIC DNA]</scope>
    <source>
        <strain evidence="3">cv. Matina 1-6</strain>
    </source>
</reference>
<dbReference type="AlphaFoldDB" id="A0A061DL06"/>
<proteinExistence type="predicted"/>
<dbReference type="HOGENOM" id="CLU_2709794_0_0_1"/>
<name>A0A061DL06_THECC</name>
<evidence type="ECO:0000313" key="2">
    <source>
        <dbReference type="EMBL" id="EOX93494.1"/>
    </source>
</evidence>
<keyword evidence="3" id="KW-1185">Reference proteome</keyword>
<sequence>MYCSLLGTSLFLMTRNLRGLFFKLLVAVSISETQQGLAIYWLGSDFIFVTEAFLCYLAFGSYCFQSSFPSCPC</sequence>
<evidence type="ECO:0000256" key="1">
    <source>
        <dbReference type="SAM" id="Phobius"/>
    </source>
</evidence>
<organism evidence="2 3">
    <name type="scientific">Theobroma cacao</name>
    <name type="common">Cacao</name>
    <name type="synonym">Cocoa</name>
    <dbReference type="NCBI Taxonomy" id="3641"/>
    <lineage>
        <taxon>Eukaryota</taxon>
        <taxon>Viridiplantae</taxon>
        <taxon>Streptophyta</taxon>
        <taxon>Embryophyta</taxon>
        <taxon>Tracheophyta</taxon>
        <taxon>Spermatophyta</taxon>
        <taxon>Magnoliopsida</taxon>
        <taxon>eudicotyledons</taxon>
        <taxon>Gunneridae</taxon>
        <taxon>Pentapetalae</taxon>
        <taxon>rosids</taxon>
        <taxon>malvids</taxon>
        <taxon>Malvales</taxon>
        <taxon>Malvaceae</taxon>
        <taxon>Byttnerioideae</taxon>
        <taxon>Theobroma</taxon>
    </lineage>
</organism>
<feature type="transmembrane region" description="Helical" evidence="1">
    <location>
        <begin position="38"/>
        <end position="59"/>
    </location>
</feature>
<keyword evidence="1" id="KW-0472">Membrane</keyword>
<dbReference type="Gramene" id="EOX93494">
    <property type="protein sequence ID" value="EOX93494"/>
    <property type="gene ID" value="TCM_002365"/>
</dbReference>
<evidence type="ECO:0000313" key="3">
    <source>
        <dbReference type="Proteomes" id="UP000026915"/>
    </source>
</evidence>
<dbReference type="EMBL" id="CM001879">
    <property type="protein sequence ID" value="EOX93494.1"/>
    <property type="molecule type" value="Genomic_DNA"/>
</dbReference>